<comment type="caution">
    <text evidence="1">The sequence shown here is derived from an EMBL/GenBank/DDBJ whole genome shotgun (WGS) entry which is preliminary data.</text>
</comment>
<evidence type="ECO:0008006" key="3">
    <source>
        <dbReference type="Google" id="ProtNLM"/>
    </source>
</evidence>
<name>A0A2A2JXD6_9BILA</name>
<organism evidence="1 2">
    <name type="scientific">Diploscapter pachys</name>
    <dbReference type="NCBI Taxonomy" id="2018661"/>
    <lineage>
        <taxon>Eukaryota</taxon>
        <taxon>Metazoa</taxon>
        <taxon>Ecdysozoa</taxon>
        <taxon>Nematoda</taxon>
        <taxon>Chromadorea</taxon>
        <taxon>Rhabditida</taxon>
        <taxon>Rhabditina</taxon>
        <taxon>Rhabditomorpha</taxon>
        <taxon>Rhabditoidea</taxon>
        <taxon>Rhabditidae</taxon>
        <taxon>Diploscapter</taxon>
    </lineage>
</organism>
<dbReference type="InterPro" id="IPR027417">
    <property type="entry name" value="P-loop_NTPase"/>
</dbReference>
<dbReference type="EMBL" id="LIAE01010105">
    <property type="protein sequence ID" value="PAV66385.1"/>
    <property type="molecule type" value="Genomic_DNA"/>
</dbReference>
<evidence type="ECO:0000313" key="2">
    <source>
        <dbReference type="Proteomes" id="UP000218231"/>
    </source>
</evidence>
<accession>A0A2A2JXD6</accession>
<dbReference type="AlphaFoldDB" id="A0A2A2JXD6"/>
<keyword evidence="2" id="KW-1185">Reference proteome</keyword>
<protein>
    <recommendedName>
        <fullName evidence="3">Zeta toxin domain-containing protein</fullName>
    </recommendedName>
</protein>
<sequence>MMPPMCASGFTLRGGVQRWQQKRRRSPNGTSIPLNNRFPCTPARLRIRPTCVPCRPASAACCVSMTVNWCASVPMVPGPCWAKPAPGARRPAGVPRLRVFAGPNGSGKSTIKASLPAALTRLFVNADELEQEAKDSGFVDLAPFGIQATQAELLTFHLDHHLIASRQLAMHARQLQVLDNRIDYRAVPVDSYFASRVAIRVRAGGHPVRDDLVRSRYERSLDLLPEAIAASHRAYVFDNSGQSAVWLAEITDGVQLEYRNEDIPDWFFEAYVDEVEQPAET</sequence>
<reference evidence="1 2" key="1">
    <citation type="journal article" date="2017" name="Curr. Biol.">
        <title>Genome architecture and evolution of a unichromosomal asexual nematode.</title>
        <authorList>
            <person name="Fradin H."/>
            <person name="Zegar C."/>
            <person name="Gutwein M."/>
            <person name="Lucas J."/>
            <person name="Kovtun M."/>
            <person name="Corcoran D."/>
            <person name="Baugh L.R."/>
            <person name="Kiontke K."/>
            <person name="Gunsalus K."/>
            <person name="Fitch D.H."/>
            <person name="Piano F."/>
        </authorList>
    </citation>
    <scope>NUCLEOTIDE SEQUENCE [LARGE SCALE GENOMIC DNA]</scope>
    <source>
        <strain evidence="1">PF1309</strain>
    </source>
</reference>
<dbReference type="PANTHER" id="PTHR39206">
    <property type="entry name" value="SLL8004 PROTEIN"/>
    <property type="match status" value="1"/>
</dbReference>
<dbReference type="PANTHER" id="PTHR39206:SF1">
    <property type="entry name" value="SLL8004 PROTEIN"/>
    <property type="match status" value="1"/>
</dbReference>
<proteinExistence type="predicted"/>
<dbReference type="Proteomes" id="UP000218231">
    <property type="component" value="Unassembled WGS sequence"/>
</dbReference>
<gene>
    <name evidence="1" type="ORF">WR25_16457</name>
</gene>
<dbReference type="SUPFAM" id="SSF52540">
    <property type="entry name" value="P-loop containing nucleoside triphosphate hydrolases"/>
    <property type="match status" value="1"/>
</dbReference>
<evidence type="ECO:0000313" key="1">
    <source>
        <dbReference type="EMBL" id="PAV66385.1"/>
    </source>
</evidence>